<dbReference type="PANTHER" id="PTHR38098:SF1">
    <property type="entry name" value="LPS-ASSEMBLY LIPOPROTEIN LPTE"/>
    <property type="match status" value="1"/>
</dbReference>
<evidence type="ECO:0000256" key="4">
    <source>
        <dbReference type="ARBA" id="ARBA00023237"/>
    </source>
</evidence>
<dbReference type="PANTHER" id="PTHR38098">
    <property type="entry name" value="LPS-ASSEMBLY LIPOPROTEIN LPTE"/>
    <property type="match status" value="1"/>
</dbReference>
<proteinExistence type="inferred from homology"/>
<keyword evidence="5 7" id="KW-0449">Lipoprotein</keyword>
<evidence type="ECO:0000256" key="6">
    <source>
        <dbReference type="HAMAP-Rule" id="MF_01186"/>
    </source>
</evidence>
<name>Q7VRA7_BLOFL</name>
<dbReference type="GO" id="GO:0009279">
    <property type="term" value="C:cell outer membrane"/>
    <property type="evidence" value="ECO:0007669"/>
    <property type="project" value="UniProtKB-UniRule"/>
</dbReference>
<keyword evidence="3" id="KW-0564">Palmitate</keyword>
<protein>
    <recommendedName>
        <fullName evidence="6">LPS-assembly lipoprotein LptE</fullName>
    </recommendedName>
</protein>
<comment type="similarity">
    <text evidence="6">Belongs to the LptE lipoprotein family.</text>
</comment>
<dbReference type="InterPro" id="IPR007485">
    <property type="entry name" value="LPS_assembly_LptE"/>
</dbReference>
<keyword evidence="8" id="KW-1185">Reference proteome</keyword>
<dbReference type="STRING" id="203907.Bfl312"/>
<keyword evidence="4 6" id="KW-0998">Cell outer membrane</keyword>
<dbReference type="EMBL" id="BX248583">
    <property type="protein sequence ID" value="CAD83382.1"/>
    <property type="molecule type" value="Genomic_DNA"/>
</dbReference>
<evidence type="ECO:0000313" key="7">
    <source>
        <dbReference type="EMBL" id="CAD83382.1"/>
    </source>
</evidence>
<dbReference type="HOGENOM" id="CLU_103309_1_1_6"/>
<dbReference type="AlphaFoldDB" id="Q7VRA7"/>
<evidence type="ECO:0000256" key="2">
    <source>
        <dbReference type="ARBA" id="ARBA00023136"/>
    </source>
</evidence>
<accession>Q7VRA7</accession>
<dbReference type="Proteomes" id="UP000002192">
    <property type="component" value="Chromosome"/>
</dbReference>
<evidence type="ECO:0000256" key="3">
    <source>
        <dbReference type="ARBA" id="ARBA00023139"/>
    </source>
</evidence>
<evidence type="ECO:0000256" key="1">
    <source>
        <dbReference type="ARBA" id="ARBA00022729"/>
    </source>
</evidence>
<dbReference type="GO" id="GO:0001530">
    <property type="term" value="F:lipopolysaccharide binding"/>
    <property type="evidence" value="ECO:0007669"/>
    <property type="project" value="TreeGrafter"/>
</dbReference>
<dbReference type="Gene3D" id="3.30.160.150">
    <property type="entry name" value="Lipoprotein like domain"/>
    <property type="match status" value="1"/>
</dbReference>
<keyword evidence="1" id="KW-0732">Signal</keyword>
<comment type="function">
    <text evidence="6">Together with LptD, is involved in the assembly of lipopolysaccharide (LPS) at the surface of the outer membrane. Required for the proper assembly of LptD. Binds LPS and may serve as the LPS recognition site at the outer membrane.</text>
</comment>
<dbReference type="Pfam" id="PF04390">
    <property type="entry name" value="LptE"/>
    <property type="match status" value="1"/>
</dbReference>
<reference evidence="7 8" key="1">
    <citation type="journal article" date="2003" name="Proc. Natl. Acad. Sci. U.S.A.">
        <title>The genome sequence of Blochmannia floridanus: comparative analysis of reduced genomes.</title>
        <authorList>
            <person name="Gil R."/>
            <person name="Silva F.J."/>
            <person name="Zientz E."/>
            <person name="Delmotte F."/>
            <person name="Gonzalez-Candelas F."/>
            <person name="Latorre A."/>
            <person name="Rausell C."/>
            <person name="Kramerbeek J."/>
            <person name="Gadau J."/>
            <person name="Hoelldobler B."/>
            <person name="van Ham R.C.H.J."/>
            <person name="Gross R."/>
            <person name="Moya A."/>
        </authorList>
    </citation>
    <scope>NUCLEOTIDE SEQUENCE [LARGE SCALE GENOMIC DNA]</scope>
</reference>
<evidence type="ECO:0000256" key="5">
    <source>
        <dbReference type="ARBA" id="ARBA00023288"/>
    </source>
</evidence>
<comment type="subunit">
    <text evidence="6">Component of the lipopolysaccharide transport and assembly complex. Interacts with LptD.</text>
</comment>
<organism evidence="7 8">
    <name type="scientific">Blochmanniella floridana</name>
    <dbReference type="NCBI Taxonomy" id="203907"/>
    <lineage>
        <taxon>Bacteria</taxon>
        <taxon>Pseudomonadati</taxon>
        <taxon>Pseudomonadota</taxon>
        <taxon>Gammaproteobacteria</taxon>
        <taxon>Enterobacterales</taxon>
        <taxon>Enterobacteriaceae</taxon>
        <taxon>ant endosymbionts</taxon>
        <taxon>Candidatus Blochmanniella</taxon>
    </lineage>
</organism>
<keyword evidence="2 6" id="KW-0472">Membrane</keyword>
<dbReference type="GO" id="GO:0015920">
    <property type="term" value="P:lipopolysaccharide transport"/>
    <property type="evidence" value="ECO:0007669"/>
    <property type="project" value="TreeGrafter"/>
</dbReference>
<dbReference type="GO" id="GO:1990351">
    <property type="term" value="C:transporter complex"/>
    <property type="evidence" value="ECO:0007669"/>
    <property type="project" value="TreeGrafter"/>
</dbReference>
<evidence type="ECO:0000313" key="8">
    <source>
        <dbReference type="Proteomes" id="UP000002192"/>
    </source>
</evidence>
<gene>
    <name evidence="7" type="primary">rlpB</name>
    <name evidence="6" type="synonym">lptE</name>
    <name evidence="7" type="ordered locus">Bfl312</name>
</gene>
<dbReference type="OrthoDB" id="5801564at2"/>
<dbReference type="KEGG" id="bfl:Bfl312"/>
<sequence>MYIKLFIFQIKSLISLLNEFFIFSYKKILFSIIQNTYILLMITGCGYQLSPNIFYNKLDNTANIKQLTISLHSYDPFHSITKSIKNELYLNCINVIEDNDHIPVTLDIKNIPHLDIISISTKHIIVSVFEDGTESEYQINLRVQATYSIANKNNQHPMIIQVYRTFIRNPEENLSNTVQENEILEDMYRDAAQKIVYQFLTRL</sequence>
<dbReference type="GO" id="GO:0043165">
    <property type="term" value="P:Gram-negative-bacterium-type cell outer membrane assembly"/>
    <property type="evidence" value="ECO:0007669"/>
    <property type="project" value="UniProtKB-UniRule"/>
</dbReference>
<dbReference type="eggNOG" id="COG2980">
    <property type="taxonomic scope" value="Bacteria"/>
</dbReference>
<dbReference type="HAMAP" id="MF_01186">
    <property type="entry name" value="LPS_assembly_LptE"/>
    <property type="match status" value="1"/>
</dbReference>